<dbReference type="EC" id="2.7.1.12" evidence="3 9"/>
<feature type="compositionally biased region" description="Basic and acidic residues" evidence="10">
    <location>
        <begin position="193"/>
        <end position="206"/>
    </location>
</feature>
<dbReference type="InterPro" id="IPR006001">
    <property type="entry name" value="Therm_gnt_kin"/>
</dbReference>
<keyword evidence="5 9" id="KW-0547">Nucleotide-binding</keyword>
<evidence type="ECO:0000256" key="3">
    <source>
        <dbReference type="ARBA" id="ARBA00012054"/>
    </source>
</evidence>
<feature type="region of interest" description="Disordered" evidence="10">
    <location>
        <begin position="179"/>
        <end position="206"/>
    </location>
</feature>
<dbReference type="SUPFAM" id="SSF52540">
    <property type="entry name" value="P-loop containing nucleoside triphosphate hydrolases"/>
    <property type="match status" value="1"/>
</dbReference>
<accession>A0ABR8RU06</accession>
<reference evidence="11 12" key="1">
    <citation type="submission" date="2020-08" db="EMBL/GenBank/DDBJ databases">
        <title>A Genomic Blueprint of the Chicken Gut Microbiome.</title>
        <authorList>
            <person name="Gilroy R."/>
            <person name="Ravi A."/>
            <person name="Getino M."/>
            <person name="Pursley I."/>
            <person name="Horton D.L."/>
            <person name="Alikhan N.-F."/>
            <person name="Baker D."/>
            <person name="Gharbi K."/>
            <person name="Hall N."/>
            <person name="Watson M."/>
            <person name="Adriaenssens E.M."/>
            <person name="Foster-Nyarko E."/>
            <person name="Jarju S."/>
            <person name="Secka A."/>
            <person name="Antonio M."/>
            <person name="Oren A."/>
            <person name="Chaudhuri R."/>
            <person name="La Ragione R.M."/>
            <person name="Hildebrand F."/>
            <person name="Pallen M.J."/>
        </authorList>
    </citation>
    <scope>NUCLEOTIDE SEQUENCE [LARGE SCALE GENOMIC DNA]</scope>
    <source>
        <strain evidence="11 12">Sa4CUA1</strain>
    </source>
</reference>
<proteinExistence type="inferred from homology"/>
<evidence type="ECO:0000256" key="9">
    <source>
        <dbReference type="RuleBase" id="RU363066"/>
    </source>
</evidence>
<dbReference type="EMBL" id="JACSQQ010000020">
    <property type="protein sequence ID" value="MBD7951279.1"/>
    <property type="molecule type" value="Genomic_DNA"/>
</dbReference>
<evidence type="ECO:0000256" key="7">
    <source>
        <dbReference type="ARBA" id="ARBA00022840"/>
    </source>
</evidence>
<comment type="catalytic activity">
    <reaction evidence="8 9">
        <text>D-gluconate + ATP = 6-phospho-D-gluconate + ADP + H(+)</text>
        <dbReference type="Rhea" id="RHEA:19433"/>
        <dbReference type="ChEBI" id="CHEBI:15378"/>
        <dbReference type="ChEBI" id="CHEBI:18391"/>
        <dbReference type="ChEBI" id="CHEBI:30616"/>
        <dbReference type="ChEBI" id="CHEBI:58759"/>
        <dbReference type="ChEBI" id="CHEBI:456216"/>
        <dbReference type="EC" id="2.7.1.12"/>
    </reaction>
</comment>
<evidence type="ECO:0000313" key="12">
    <source>
        <dbReference type="Proteomes" id="UP000641803"/>
    </source>
</evidence>
<comment type="similarity">
    <text evidence="2 9">Belongs to the gluconokinase GntK/GntV family.</text>
</comment>
<comment type="caution">
    <text evidence="11">The sequence shown here is derived from an EMBL/GenBank/DDBJ whole genome shotgun (WGS) entry which is preliminary data.</text>
</comment>
<evidence type="ECO:0000256" key="8">
    <source>
        <dbReference type="ARBA" id="ARBA00048090"/>
    </source>
</evidence>
<evidence type="ECO:0000256" key="2">
    <source>
        <dbReference type="ARBA" id="ARBA00008420"/>
    </source>
</evidence>
<comment type="pathway">
    <text evidence="1">Carbohydrate acid metabolism.</text>
</comment>
<dbReference type="RefSeq" id="WP_191796588.1">
    <property type="nucleotide sequence ID" value="NZ_JACSQQ010000020.1"/>
</dbReference>
<evidence type="ECO:0000256" key="4">
    <source>
        <dbReference type="ARBA" id="ARBA00022679"/>
    </source>
</evidence>
<keyword evidence="12" id="KW-1185">Reference proteome</keyword>
<gene>
    <name evidence="11" type="ORF">H9652_12790</name>
</gene>
<dbReference type="Gene3D" id="3.40.50.300">
    <property type="entry name" value="P-loop containing nucleotide triphosphate hydrolases"/>
    <property type="match status" value="1"/>
</dbReference>
<protein>
    <recommendedName>
        <fullName evidence="3 9">Gluconokinase</fullName>
        <ecNumber evidence="3 9">2.7.1.12</ecNumber>
    </recommendedName>
</protein>
<dbReference type="PANTHER" id="PTHR43442:SF3">
    <property type="entry name" value="GLUCONOKINASE-RELATED"/>
    <property type="match status" value="1"/>
</dbReference>
<keyword evidence="7 9" id="KW-0067">ATP-binding</keyword>
<evidence type="ECO:0000313" key="11">
    <source>
        <dbReference type="EMBL" id="MBD7951279.1"/>
    </source>
</evidence>
<dbReference type="Proteomes" id="UP000641803">
    <property type="component" value="Unassembled WGS sequence"/>
</dbReference>
<organism evidence="11 12">
    <name type="scientific">Oerskovia rustica</name>
    <dbReference type="NCBI Taxonomy" id="2762237"/>
    <lineage>
        <taxon>Bacteria</taxon>
        <taxon>Bacillati</taxon>
        <taxon>Actinomycetota</taxon>
        <taxon>Actinomycetes</taxon>
        <taxon>Micrococcales</taxon>
        <taxon>Cellulomonadaceae</taxon>
        <taxon>Oerskovia</taxon>
    </lineage>
</organism>
<keyword evidence="6 9" id="KW-0418">Kinase</keyword>
<evidence type="ECO:0000256" key="6">
    <source>
        <dbReference type="ARBA" id="ARBA00022777"/>
    </source>
</evidence>
<dbReference type="Pfam" id="PF13671">
    <property type="entry name" value="AAA_33"/>
    <property type="match status" value="1"/>
</dbReference>
<dbReference type="NCBIfam" id="TIGR01313">
    <property type="entry name" value="therm_gnt_kin"/>
    <property type="match status" value="1"/>
</dbReference>
<keyword evidence="4 9" id="KW-0808">Transferase</keyword>
<evidence type="ECO:0000256" key="5">
    <source>
        <dbReference type="ARBA" id="ARBA00022741"/>
    </source>
</evidence>
<evidence type="ECO:0000256" key="10">
    <source>
        <dbReference type="SAM" id="MobiDB-lite"/>
    </source>
</evidence>
<name>A0ABR8RU06_9CELL</name>
<dbReference type="CDD" id="cd02021">
    <property type="entry name" value="GntK"/>
    <property type="match status" value="1"/>
</dbReference>
<sequence length="206" mass="22662">MDTDVSPAPTPGSETEPVHLVIMGVAGSGKTTVATLIAERTHRPYAEADEFHPQANIDKMSAGTPLTDEDRWPWLRAMRDWLDHQAAEGDSAVVTCSALKRTYRDLLRTAHGRVRFVHLTGSPELLEERMTHRSGHFMPASLLPSQLATLEPLADDEDGITLDVGTPPEELVDRILATSALPHPTIPRTPRHLAGDPRTDTDTEER</sequence>
<dbReference type="PANTHER" id="PTHR43442">
    <property type="entry name" value="GLUCONOKINASE-RELATED"/>
    <property type="match status" value="1"/>
</dbReference>
<dbReference type="InterPro" id="IPR027417">
    <property type="entry name" value="P-loop_NTPase"/>
</dbReference>
<evidence type="ECO:0000256" key="1">
    <source>
        <dbReference type="ARBA" id="ARBA00004761"/>
    </source>
</evidence>